<dbReference type="EMBL" id="CP103416">
    <property type="protein sequence ID" value="UVW35487.1"/>
    <property type="molecule type" value="Genomic_DNA"/>
</dbReference>
<sequence>MGRLLASVVTLLKSALSVCCATLLAFGALILLALGTETGRSQLSQIALAQLNASDELQIHIDDLRLPSLSEWHLAELLVERDGQVLLQIENLSLRWRPLGLFRQELIVEQLQIERLRFNSSAPKQPATTTAPFNGLSMPSPLQFIGLEGLIIGHLESAALPGTGLFGELLWRAGQPLQLVLNASTLEPYLGHPLSAAAKLELAEDLSLWRLEYLDLLIDNERGQHISGALQAGQLDFTVSLQRFPIDLLAQLPQVQTAHPAVAEFFSQGPHQTEVSATANIGGSLAAPSVKVEVKLEGHYSQSPLSLHLLAEGRLHGPLSDPLGDLRLVGRGSYQQQQLSLEGRLRKTPGRMLIDNLQLTADLGSASLQGAIELDSLAADLQITLTDASLALLALAGTELPADLSGQVNAQLGLVGLLSKPRLKGELRVAGQYLAMPFNLHAKGITDGQQSHLDSLELRLFDKPTLELAGDYSAAQFDLSMQVNQLPAELLHAAGWELPEGHFQGLLRLSGSPQQPQLNGDLQFATQLPVFDDQGEEQLANWLWQLRVATEQQSLRLVSRFQRHNSTPGELVLALPLQPYIGYLSQPTAGADLPLALSLEGLLDLESLSFLIDQDIQRLQGRVQADLKLGGTLAEPMIEGYLELVGGAYKNHLSGTEVHEIGCHLGAAISADQHIRLVVERCAGRDGSSGSYVVEGDIELPSQSNSGAINLSFHSQQANFIRRSDIESEVTGDLRLKGDFAQLKLSGALDLSPFTAVLGDSLSSAVPALKVEEVFAQADAKQSAAAPFPLPAISVDLAISASQQAYLRGRGLEAELRGQIALKGDVEALQYEGQFKTVRGVFELFGKQFRLQKGQVSFANNSIAMDISGSYKKGAQQIDVGISGTPDDIDISLSAVPTLPEDEVIAFIIFGKSLDTISPIEALQLAAAVQSLRSGSSRTFDPIGSTRQLLGVDSLNIGSGAGANGETGLNLGVGKYLNEKVYLEVERTPNPSQPWKGNITIELAPNITLESSTGGEAGVGSAQLLWKRDY</sequence>
<keyword evidence="3" id="KW-1133">Transmembrane helix</keyword>
<evidence type="ECO:0000313" key="7">
    <source>
        <dbReference type="Proteomes" id="UP001059934"/>
    </source>
</evidence>
<gene>
    <name evidence="6" type="ORF">NYF23_02470</name>
</gene>
<evidence type="ECO:0000256" key="2">
    <source>
        <dbReference type="ARBA" id="ARBA00022692"/>
    </source>
</evidence>
<proteinExistence type="predicted"/>
<dbReference type="Proteomes" id="UP001059934">
    <property type="component" value="Chromosome"/>
</dbReference>
<organism evidence="6 7">
    <name type="scientific">SAR92 clade bacterium H455</name>
    <dbReference type="NCBI Taxonomy" id="2974818"/>
    <lineage>
        <taxon>Bacteria</taxon>
        <taxon>Pseudomonadati</taxon>
        <taxon>Pseudomonadota</taxon>
        <taxon>Gammaproteobacteria</taxon>
        <taxon>Cellvibrionales</taxon>
        <taxon>Porticoccaceae</taxon>
        <taxon>SAR92 clade</taxon>
    </lineage>
</organism>
<name>A0ABY5TNR6_9GAMM</name>
<keyword evidence="4" id="KW-0472">Membrane</keyword>
<protein>
    <submittedName>
        <fullName evidence="6">Translocation/assembly module TamB</fullName>
    </submittedName>
</protein>
<dbReference type="PANTHER" id="PTHR36985:SF1">
    <property type="entry name" value="TRANSLOCATION AND ASSEMBLY MODULE SUBUNIT TAMB"/>
    <property type="match status" value="1"/>
</dbReference>
<comment type="subcellular location">
    <subcellularLocation>
        <location evidence="1">Membrane</location>
        <topology evidence="1">Single-pass membrane protein</topology>
    </subcellularLocation>
</comment>
<dbReference type="InterPro" id="IPR007452">
    <property type="entry name" value="TamB_C"/>
</dbReference>
<evidence type="ECO:0000256" key="1">
    <source>
        <dbReference type="ARBA" id="ARBA00004167"/>
    </source>
</evidence>
<keyword evidence="2" id="KW-0812">Transmembrane</keyword>
<evidence type="ECO:0000256" key="4">
    <source>
        <dbReference type="ARBA" id="ARBA00023136"/>
    </source>
</evidence>
<evidence type="ECO:0000313" key="6">
    <source>
        <dbReference type="EMBL" id="UVW35487.1"/>
    </source>
</evidence>
<dbReference type="Pfam" id="PF04357">
    <property type="entry name" value="TamB"/>
    <property type="match status" value="1"/>
</dbReference>
<accession>A0ABY5TNR6</accession>
<keyword evidence="7" id="KW-1185">Reference proteome</keyword>
<evidence type="ECO:0000256" key="3">
    <source>
        <dbReference type="ARBA" id="ARBA00022989"/>
    </source>
</evidence>
<feature type="domain" description="Translocation and assembly module TamB C-terminal" evidence="5">
    <location>
        <begin position="683"/>
        <end position="1030"/>
    </location>
</feature>
<dbReference type="PANTHER" id="PTHR36985">
    <property type="entry name" value="TRANSLOCATION AND ASSEMBLY MODULE SUBUNIT TAMB"/>
    <property type="match status" value="1"/>
</dbReference>
<evidence type="ECO:0000259" key="5">
    <source>
        <dbReference type="Pfam" id="PF04357"/>
    </source>
</evidence>
<reference evidence="6" key="1">
    <citation type="submission" date="2022-08" db="EMBL/GenBank/DDBJ databases">
        <title>Catabolic pathway analysis in culturable SAR92 clade bacteria reveals their overlooked roles in DMSP degradation in coastal seas.</title>
        <authorList>
            <person name="He X."/>
            <person name="Zhang X."/>
            <person name="Zhang Y."/>
        </authorList>
    </citation>
    <scope>NUCLEOTIDE SEQUENCE</scope>
    <source>
        <strain evidence="6">H455</strain>
    </source>
</reference>